<proteinExistence type="predicted"/>
<dbReference type="EMBL" id="GG657758">
    <property type="protein sequence ID" value="EFL39301.1"/>
    <property type="molecule type" value="Genomic_DNA"/>
</dbReference>
<accession>D9XPT7</accession>
<keyword evidence="2" id="KW-0067">ATP-binding</keyword>
<evidence type="ECO:0000313" key="3">
    <source>
        <dbReference type="Proteomes" id="UP000002968"/>
    </source>
</evidence>
<dbReference type="GO" id="GO:0005524">
    <property type="term" value="F:ATP binding"/>
    <property type="evidence" value="ECO:0007669"/>
    <property type="project" value="UniProtKB-KW"/>
</dbReference>
<protein>
    <submittedName>
        <fullName evidence="2">ATP-binding protein</fullName>
    </submittedName>
</protein>
<keyword evidence="3" id="KW-1185">Reference proteome</keyword>
<feature type="compositionally biased region" description="Low complexity" evidence="1">
    <location>
        <begin position="1"/>
        <end position="17"/>
    </location>
</feature>
<dbReference type="HOGENOM" id="CLU_132123_1_0_11"/>
<evidence type="ECO:0000256" key="1">
    <source>
        <dbReference type="SAM" id="MobiDB-lite"/>
    </source>
</evidence>
<dbReference type="Proteomes" id="UP000002968">
    <property type="component" value="Unassembled WGS sequence"/>
</dbReference>
<gene>
    <name evidence="2" type="ORF">SSRG_02105</name>
</gene>
<name>D9XPT7_9ACTN</name>
<evidence type="ECO:0000313" key="2">
    <source>
        <dbReference type="EMBL" id="EFL39301.1"/>
    </source>
</evidence>
<sequence length="119" mass="11399">MPQLSRRSSGSHGVSVLSRRRSTMSLPLTRRIARAALLVAAGAAAGVGAAGSASAAPELPATPNLGGVSALDGAAGNTVDDVAKTPVTPGKVAPAAGETVKEAAGALAQNAPVKGLPVG</sequence>
<keyword evidence="2" id="KW-0547">Nucleotide-binding</keyword>
<reference evidence="2" key="1">
    <citation type="submission" date="2009-02" db="EMBL/GenBank/DDBJ databases">
        <title>Annotation of Streptomyces griseoflavus strain Tu4000.</title>
        <authorList>
            <consortium name="The Broad Institute Genome Sequencing Platform"/>
            <consortium name="Broad Institute Microbial Sequencing Center"/>
            <person name="Fischbach M."/>
            <person name="Godfrey P."/>
            <person name="Ward D."/>
            <person name="Young S."/>
            <person name="Zeng Q."/>
            <person name="Koehrsen M."/>
            <person name="Alvarado L."/>
            <person name="Berlin A.M."/>
            <person name="Bochicchio J."/>
            <person name="Borenstein D."/>
            <person name="Chapman S.B."/>
            <person name="Chen Z."/>
            <person name="Engels R."/>
            <person name="Freedman E."/>
            <person name="Gellesch M."/>
            <person name="Goldberg J."/>
            <person name="Griggs A."/>
            <person name="Gujja S."/>
            <person name="Heilman E.R."/>
            <person name="Heiman D.I."/>
            <person name="Hepburn T.A."/>
            <person name="Howarth C."/>
            <person name="Jen D."/>
            <person name="Larson L."/>
            <person name="Lewis B."/>
            <person name="Mehta T."/>
            <person name="Park D."/>
            <person name="Pearson M."/>
            <person name="Richards J."/>
            <person name="Roberts A."/>
            <person name="Saif S."/>
            <person name="Shea T.D."/>
            <person name="Shenoy N."/>
            <person name="Sisk P."/>
            <person name="Stolte C."/>
            <person name="Sykes S.N."/>
            <person name="Thomson T."/>
            <person name="Walk T."/>
            <person name="White J."/>
            <person name="Yandava C."/>
            <person name="Straight P."/>
            <person name="Clardy J."/>
            <person name="Hung D."/>
            <person name="Kolter R."/>
            <person name="Mekalanos J."/>
            <person name="Walker S."/>
            <person name="Walsh C.T."/>
            <person name="Wieland-Brown L.C."/>
            <person name="Haas B."/>
            <person name="Nusbaum C."/>
            <person name="Birren B."/>
        </authorList>
    </citation>
    <scope>NUCLEOTIDE SEQUENCE [LARGE SCALE GENOMIC DNA]</scope>
    <source>
        <strain evidence="2">Tu4000</strain>
    </source>
</reference>
<dbReference type="PROSITE" id="PS51318">
    <property type="entry name" value="TAT"/>
    <property type="match status" value="1"/>
</dbReference>
<organism evidence="2 3">
    <name type="scientific">Streptomyces griseoflavus Tu4000</name>
    <dbReference type="NCBI Taxonomy" id="467200"/>
    <lineage>
        <taxon>Bacteria</taxon>
        <taxon>Bacillati</taxon>
        <taxon>Actinomycetota</taxon>
        <taxon>Actinomycetes</taxon>
        <taxon>Kitasatosporales</taxon>
        <taxon>Streptomycetaceae</taxon>
        <taxon>Streptomyces</taxon>
    </lineage>
</organism>
<feature type="region of interest" description="Disordered" evidence="1">
    <location>
        <begin position="1"/>
        <end position="21"/>
    </location>
</feature>
<dbReference type="AlphaFoldDB" id="D9XPT7"/>
<dbReference type="InterPro" id="IPR006311">
    <property type="entry name" value="TAT_signal"/>
</dbReference>
<dbReference type="STRING" id="467200.SSRG_02105"/>